<name>A0A423VP76_9PEZI</name>
<dbReference type="AlphaFoldDB" id="A0A423VP76"/>
<reference evidence="1 2" key="1">
    <citation type="submission" date="2015-09" db="EMBL/GenBank/DDBJ databases">
        <title>Host preference determinants of Valsa canker pathogens revealed by comparative genomics.</title>
        <authorList>
            <person name="Yin Z."/>
            <person name="Huang L."/>
        </authorList>
    </citation>
    <scope>NUCLEOTIDE SEQUENCE [LARGE SCALE GENOMIC DNA]</scope>
    <source>
        <strain evidence="1 2">SXYLt</strain>
    </source>
</reference>
<organism evidence="1 2">
    <name type="scientific">Cytospora leucostoma</name>
    <dbReference type="NCBI Taxonomy" id="1230097"/>
    <lineage>
        <taxon>Eukaryota</taxon>
        <taxon>Fungi</taxon>
        <taxon>Dikarya</taxon>
        <taxon>Ascomycota</taxon>
        <taxon>Pezizomycotina</taxon>
        <taxon>Sordariomycetes</taxon>
        <taxon>Sordariomycetidae</taxon>
        <taxon>Diaporthales</taxon>
        <taxon>Cytosporaceae</taxon>
        <taxon>Cytospora</taxon>
    </lineage>
</organism>
<protein>
    <submittedName>
        <fullName evidence="1">Uncharacterized protein</fullName>
    </submittedName>
</protein>
<keyword evidence="2" id="KW-1185">Reference proteome</keyword>
<sequence>MTSNLVPLDYREGNMVDPKLRSNSSREVYRVASKGLDSLENALKSFFGSHVTTPNEPFEYSLRNMDISAVVEHIAAELSAHIRSKANTQLEAYGRQAFIRVRWPWILVSVLEAVLTALGSGPDYPAGTPGEGPAAQVVGARVAGFQAGAS</sequence>
<evidence type="ECO:0000313" key="1">
    <source>
        <dbReference type="EMBL" id="ROV92829.1"/>
    </source>
</evidence>
<proteinExistence type="predicted"/>
<dbReference type="EMBL" id="LKEB01000083">
    <property type="protein sequence ID" value="ROV92829.1"/>
    <property type="molecule type" value="Genomic_DNA"/>
</dbReference>
<dbReference type="InParanoid" id="A0A423VP76"/>
<dbReference type="Proteomes" id="UP000285146">
    <property type="component" value="Unassembled WGS sequence"/>
</dbReference>
<evidence type="ECO:0000313" key="2">
    <source>
        <dbReference type="Proteomes" id="UP000285146"/>
    </source>
</evidence>
<accession>A0A423VP76</accession>
<comment type="caution">
    <text evidence="1">The sequence shown here is derived from an EMBL/GenBank/DDBJ whole genome shotgun (WGS) entry which is preliminary data.</text>
</comment>
<gene>
    <name evidence="1" type="ORF">VPNG_09103</name>
</gene>